<dbReference type="AlphaFoldDB" id="A0A0E9RVU9"/>
<proteinExistence type="predicted"/>
<reference evidence="1" key="2">
    <citation type="journal article" date="2015" name="Fish Shellfish Immunol.">
        <title>Early steps in the European eel (Anguilla anguilla)-Vibrio vulnificus interaction in the gills: Role of the RtxA13 toxin.</title>
        <authorList>
            <person name="Callol A."/>
            <person name="Pajuelo D."/>
            <person name="Ebbesson L."/>
            <person name="Teles M."/>
            <person name="MacKenzie S."/>
            <person name="Amaro C."/>
        </authorList>
    </citation>
    <scope>NUCLEOTIDE SEQUENCE</scope>
</reference>
<organism evidence="1">
    <name type="scientific">Anguilla anguilla</name>
    <name type="common">European freshwater eel</name>
    <name type="synonym">Muraena anguilla</name>
    <dbReference type="NCBI Taxonomy" id="7936"/>
    <lineage>
        <taxon>Eukaryota</taxon>
        <taxon>Metazoa</taxon>
        <taxon>Chordata</taxon>
        <taxon>Craniata</taxon>
        <taxon>Vertebrata</taxon>
        <taxon>Euteleostomi</taxon>
        <taxon>Actinopterygii</taxon>
        <taxon>Neopterygii</taxon>
        <taxon>Teleostei</taxon>
        <taxon>Anguilliformes</taxon>
        <taxon>Anguillidae</taxon>
        <taxon>Anguilla</taxon>
    </lineage>
</organism>
<evidence type="ECO:0000313" key="1">
    <source>
        <dbReference type="EMBL" id="JAH32952.1"/>
    </source>
</evidence>
<sequence>MCQLATATAVYIAPLRQWTLQSYH</sequence>
<accession>A0A0E9RVU9</accession>
<reference evidence="1" key="1">
    <citation type="submission" date="2014-11" db="EMBL/GenBank/DDBJ databases">
        <authorList>
            <person name="Amaro Gonzalez C."/>
        </authorList>
    </citation>
    <scope>NUCLEOTIDE SEQUENCE</scope>
</reference>
<name>A0A0E9RVU9_ANGAN</name>
<dbReference type="EMBL" id="GBXM01075625">
    <property type="protein sequence ID" value="JAH32952.1"/>
    <property type="molecule type" value="Transcribed_RNA"/>
</dbReference>
<protein>
    <submittedName>
        <fullName evidence="1">Uncharacterized protein</fullName>
    </submittedName>
</protein>